<reference evidence="1 2" key="1">
    <citation type="submission" date="2016-06" db="EMBL/GenBank/DDBJ databases">
        <title>Evolution of pathogenesis and genome organization in the Tremellales.</title>
        <authorList>
            <person name="Cuomo C."/>
            <person name="Litvintseva A."/>
            <person name="Heitman J."/>
            <person name="Chen Y."/>
            <person name="Sun S."/>
            <person name="Springer D."/>
            <person name="Dromer F."/>
            <person name="Young S."/>
            <person name="Zeng Q."/>
            <person name="Chapman S."/>
            <person name="Gujja S."/>
            <person name="Saif S."/>
            <person name="Birren B."/>
        </authorList>
    </citation>
    <scope>NUCLEOTIDE SEQUENCE [LARGE SCALE GENOMIC DNA]</scope>
    <source>
        <strain evidence="1 2">ATCC 28783</strain>
    </source>
</reference>
<organism evidence="1 2">
    <name type="scientific">Tremella mesenterica</name>
    <name type="common">Jelly fungus</name>
    <dbReference type="NCBI Taxonomy" id="5217"/>
    <lineage>
        <taxon>Eukaryota</taxon>
        <taxon>Fungi</taxon>
        <taxon>Dikarya</taxon>
        <taxon>Basidiomycota</taxon>
        <taxon>Agaricomycotina</taxon>
        <taxon>Tremellomycetes</taxon>
        <taxon>Tremellales</taxon>
        <taxon>Tremellaceae</taxon>
        <taxon>Tremella</taxon>
    </lineage>
</organism>
<evidence type="ECO:0000313" key="2">
    <source>
        <dbReference type="Proteomes" id="UP000289152"/>
    </source>
</evidence>
<dbReference type="AlphaFoldDB" id="A0A4Q1BKT9"/>
<dbReference type="EMBL" id="SDIL01000048">
    <property type="protein sequence ID" value="RXK38391.1"/>
    <property type="molecule type" value="Genomic_DNA"/>
</dbReference>
<accession>A0A4Q1BKT9</accession>
<sequence>MVYGLPTPQSQLDKYKVLVEVPPPLTTATFQQDFDRRCLTLAKQSTSYQESDSYFQQGDYANQNLDTEAVCYCVVRLSNGSIVDLTHDVLASLGAV</sequence>
<evidence type="ECO:0000313" key="1">
    <source>
        <dbReference type="EMBL" id="RXK38391.1"/>
    </source>
</evidence>
<comment type="caution">
    <text evidence="1">The sequence shown here is derived from an EMBL/GenBank/DDBJ whole genome shotgun (WGS) entry which is preliminary data.</text>
</comment>
<gene>
    <name evidence="1" type="ORF">M231_04300</name>
</gene>
<proteinExistence type="predicted"/>
<protein>
    <submittedName>
        <fullName evidence="1">Uncharacterized protein</fullName>
    </submittedName>
</protein>
<keyword evidence="2" id="KW-1185">Reference proteome</keyword>
<name>A0A4Q1BKT9_TREME</name>
<dbReference type="Proteomes" id="UP000289152">
    <property type="component" value="Unassembled WGS sequence"/>
</dbReference>
<dbReference type="InParanoid" id="A0A4Q1BKT9"/>